<gene>
    <name evidence="2" type="ORF">DW889_16260</name>
</gene>
<evidence type="ECO:0000313" key="3">
    <source>
        <dbReference type="Proteomes" id="UP000283482"/>
    </source>
</evidence>
<feature type="transmembrane region" description="Helical" evidence="1">
    <location>
        <begin position="7"/>
        <end position="26"/>
    </location>
</feature>
<dbReference type="Proteomes" id="UP000283482">
    <property type="component" value="Unassembled WGS sequence"/>
</dbReference>
<sequence length="92" mass="10654">MYLKKFEYYILDSSVAGTLLLIALAIRIEAVNAGFDQFSSNIIFISVFIISTGLYIIHKTKCFDFLKRSVYFPKRNVLFFTSPTLFSTTNYR</sequence>
<evidence type="ECO:0000313" key="2">
    <source>
        <dbReference type="EMBL" id="RHB23363.1"/>
    </source>
</evidence>
<reference evidence="2 3" key="1">
    <citation type="submission" date="2018-08" db="EMBL/GenBank/DDBJ databases">
        <title>A genome reference for cultivated species of the human gut microbiota.</title>
        <authorList>
            <person name="Zou Y."/>
            <person name="Xue W."/>
            <person name="Luo G."/>
        </authorList>
    </citation>
    <scope>NUCLEOTIDE SEQUENCE [LARGE SCALE GENOMIC DNA]</scope>
    <source>
        <strain evidence="2 3">AM40-34</strain>
    </source>
</reference>
<feature type="transmembrane region" description="Helical" evidence="1">
    <location>
        <begin position="38"/>
        <end position="57"/>
    </location>
</feature>
<proteinExistence type="predicted"/>
<protein>
    <submittedName>
        <fullName evidence="2">Uncharacterized protein</fullName>
    </submittedName>
</protein>
<accession>A0A413UUT2</accession>
<name>A0A413UUT2_BACSE</name>
<organism evidence="2 3">
    <name type="scientific">Bacteroides stercoris</name>
    <dbReference type="NCBI Taxonomy" id="46506"/>
    <lineage>
        <taxon>Bacteria</taxon>
        <taxon>Pseudomonadati</taxon>
        <taxon>Bacteroidota</taxon>
        <taxon>Bacteroidia</taxon>
        <taxon>Bacteroidales</taxon>
        <taxon>Bacteroidaceae</taxon>
        <taxon>Bacteroides</taxon>
    </lineage>
</organism>
<dbReference type="AlphaFoldDB" id="A0A413UUT2"/>
<keyword evidence="1" id="KW-0472">Membrane</keyword>
<keyword evidence="1" id="KW-0812">Transmembrane</keyword>
<keyword evidence="1" id="KW-1133">Transmembrane helix</keyword>
<evidence type="ECO:0000256" key="1">
    <source>
        <dbReference type="SAM" id="Phobius"/>
    </source>
</evidence>
<dbReference type="EMBL" id="QSGN01000065">
    <property type="protein sequence ID" value="RHB23363.1"/>
    <property type="molecule type" value="Genomic_DNA"/>
</dbReference>
<comment type="caution">
    <text evidence="2">The sequence shown here is derived from an EMBL/GenBank/DDBJ whole genome shotgun (WGS) entry which is preliminary data.</text>
</comment>